<dbReference type="PROSITE" id="PS51103">
    <property type="entry name" value="PTS_EIIC_TYPE_1"/>
    <property type="match status" value="1"/>
</dbReference>
<keyword evidence="7 12" id="KW-0812">Transmembrane</keyword>
<evidence type="ECO:0000256" key="3">
    <source>
        <dbReference type="ARBA" id="ARBA00022475"/>
    </source>
</evidence>
<reference evidence="16 17" key="1">
    <citation type="submission" date="2016-11" db="EMBL/GenBank/DDBJ databases">
        <title>Description of two novel members of the family Erysipelotrichaceae: Ileibacterium lipovorans gen. nov., sp. nov. and Dubosiella newyorkensis, gen. nov., sp. nov.</title>
        <authorList>
            <person name="Cox L.M."/>
            <person name="Sohn J."/>
            <person name="Tyrrell K.L."/>
            <person name="Citron D.M."/>
            <person name="Lawson P.A."/>
            <person name="Patel N.B."/>
            <person name="Iizumi T."/>
            <person name="Perez-Perez G.I."/>
            <person name="Goldstein E.J."/>
            <person name="Blaser M.J."/>
        </authorList>
    </citation>
    <scope>NUCLEOTIDE SEQUENCE [LARGE SCALE GENOMIC DNA]</scope>
    <source>
        <strain evidence="16 17">NYU-BL-A4</strain>
    </source>
</reference>
<evidence type="ECO:0000256" key="10">
    <source>
        <dbReference type="ARBA" id="ARBA00023136"/>
    </source>
</evidence>
<keyword evidence="4" id="KW-0762">Sugar transport</keyword>
<name>A0A1U7NKF1_9FIRM</name>
<feature type="transmembrane region" description="Helical" evidence="12">
    <location>
        <begin position="208"/>
        <end position="225"/>
    </location>
</feature>
<dbReference type="PROSITE" id="PS51098">
    <property type="entry name" value="PTS_EIIB_TYPE_1"/>
    <property type="match status" value="1"/>
</dbReference>
<dbReference type="STRING" id="1862672.BO225_10130"/>
<evidence type="ECO:0000256" key="5">
    <source>
        <dbReference type="ARBA" id="ARBA00022679"/>
    </source>
</evidence>
<dbReference type="CDD" id="cd00212">
    <property type="entry name" value="PTS_IIB_glc"/>
    <property type="match status" value="1"/>
</dbReference>
<evidence type="ECO:0000256" key="2">
    <source>
        <dbReference type="ARBA" id="ARBA00022448"/>
    </source>
</evidence>
<dbReference type="FunFam" id="3.30.1360.60:FF:000001">
    <property type="entry name" value="PTS system glucose-specific IIBC component PtsG"/>
    <property type="match status" value="1"/>
</dbReference>
<protein>
    <submittedName>
        <fullName evidence="16">PTS beta-glucoside transporter subunit EIIBCA</fullName>
    </submittedName>
</protein>
<dbReference type="InterPro" id="IPR003352">
    <property type="entry name" value="PTS_EIIC"/>
</dbReference>
<feature type="transmembrane region" description="Helical" evidence="12">
    <location>
        <begin position="372"/>
        <end position="390"/>
    </location>
</feature>
<feature type="domain" description="PTS EIIA type-1" evidence="13">
    <location>
        <begin position="472"/>
        <end position="576"/>
    </location>
</feature>
<dbReference type="RefSeq" id="WP_076342126.1">
    <property type="nucleotide sequence ID" value="NZ_CAJTMI010000011.1"/>
</dbReference>
<dbReference type="InterPro" id="IPR001996">
    <property type="entry name" value="PTS_IIB_1"/>
</dbReference>
<dbReference type="Pfam" id="PF00358">
    <property type="entry name" value="PTS_EIIA_1"/>
    <property type="match status" value="1"/>
</dbReference>
<evidence type="ECO:0000256" key="9">
    <source>
        <dbReference type="ARBA" id="ARBA00022989"/>
    </source>
</evidence>
<dbReference type="InterPro" id="IPR013013">
    <property type="entry name" value="PTS_EIIC_1"/>
</dbReference>
<feature type="domain" description="PTS EIIC type-1" evidence="15">
    <location>
        <begin position="118"/>
        <end position="451"/>
    </location>
</feature>
<dbReference type="InterPro" id="IPR011055">
    <property type="entry name" value="Dup_hybrid_motif"/>
</dbReference>
<comment type="caution">
    <text evidence="16">The sequence shown here is derived from an EMBL/GenBank/DDBJ whole genome shotgun (WGS) entry which is preliminary data.</text>
</comment>
<feature type="transmembrane region" description="Helical" evidence="12">
    <location>
        <begin position="171"/>
        <end position="188"/>
    </location>
</feature>
<dbReference type="GO" id="GO:0008982">
    <property type="term" value="F:protein-N(PI)-phosphohistidine-sugar phosphotransferase activity"/>
    <property type="evidence" value="ECO:0007669"/>
    <property type="project" value="InterPro"/>
</dbReference>
<dbReference type="PANTHER" id="PTHR30175:SF1">
    <property type="entry name" value="PTS SYSTEM ARBUTIN-, CELLOBIOSE-, AND SALICIN-SPECIFIC EIIBC COMPONENT-RELATED"/>
    <property type="match status" value="1"/>
</dbReference>
<dbReference type="AlphaFoldDB" id="A0A1U7NKF1"/>
<keyword evidence="2" id="KW-0813">Transport</keyword>
<dbReference type="GO" id="GO:0016301">
    <property type="term" value="F:kinase activity"/>
    <property type="evidence" value="ECO:0007669"/>
    <property type="project" value="UniProtKB-KW"/>
</dbReference>
<dbReference type="NCBIfam" id="TIGR00830">
    <property type="entry name" value="PTBA"/>
    <property type="match status" value="1"/>
</dbReference>
<comment type="subcellular location">
    <subcellularLocation>
        <location evidence="1">Cell membrane</location>
        <topology evidence="1">Multi-pass membrane protein</topology>
    </subcellularLocation>
</comment>
<dbReference type="PROSITE" id="PS01035">
    <property type="entry name" value="PTS_EIIB_TYPE_1_CYS"/>
    <property type="match status" value="1"/>
</dbReference>
<evidence type="ECO:0000256" key="12">
    <source>
        <dbReference type="SAM" id="Phobius"/>
    </source>
</evidence>
<evidence type="ECO:0000313" key="17">
    <source>
        <dbReference type="Proteomes" id="UP000186705"/>
    </source>
</evidence>
<dbReference type="FunFam" id="2.70.70.10:FF:000001">
    <property type="entry name" value="PTS system glucose-specific IIA component"/>
    <property type="match status" value="1"/>
</dbReference>
<keyword evidence="10 12" id="KW-0472">Membrane</keyword>
<evidence type="ECO:0000259" key="13">
    <source>
        <dbReference type="PROSITE" id="PS51093"/>
    </source>
</evidence>
<dbReference type="SUPFAM" id="SSF51261">
    <property type="entry name" value="Duplicated hybrid motif"/>
    <property type="match status" value="1"/>
</dbReference>
<dbReference type="PANTHER" id="PTHR30175">
    <property type="entry name" value="PHOSPHOTRANSFERASE SYSTEM TRANSPORT PROTEIN"/>
    <property type="match status" value="1"/>
</dbReference>
<organism evidence="16 17">
    <name type="scientific">Dubosiella newyorkensis</name>
    <dbReference type="NCBI Taxonomy" id="1862672"/>
    <lineage>
        <taxon>Bacteria</taxon>
        <taxon>Bacillati</taxon>
        <taxon>Bacillota</taxon>
        <taxon>Erysipelotrichia</taxon>
        <taxon>Erysipelotrichales</taxon>
        <taxon>Erysipelotrichaceae</taxon>
        <taxon>Dubosiella</taxon>
    </lineage>
</organism>
<dbReference type="PROSITE" id="PS00371">
    <property type="entry name" value="PTS_EIIA_TYPE_1_HIS"/>
    <property type="match status" value="1"/>
</dbReference>
<dbReference type="PROSITE" id="PS51093">
    <property type="entry name" value="PTS_EIIA_TYPE_1"/>
    <property type="match status" value="1"/>
</dbReference>
<dbReference type="Pfam" id="PF00367">
    <property type="entry name" value="PTS_EIIB"/>
    <property type="match status" value="1"/>
</dbReference>
<dbReference type="EMBL" id="MPKA01000101">
    <property type="protein sequence ID" value="OLU44639.1"/>
    <property type="molecule type" value="Genomic_DNA"/>
</dbReference>
<evidence type="ECO:0000256" key="11">
    <source>
        <dbReference type="PROSITE-ProRule" id="PRU00421"/>
    </source>
</evidence>
<evidence type="ECO:0000256" key="4">
    <source>
        <dbReference type="ARBA" id="ARBA00022597"/>
    </source>
</evidence>
<keyword evidence="17" id="KW-1185">Reference proteome</keyword>
<keyword evidence="3" id="KW-1003">Cell membrane</keyword>
<dbReference type="GeneID" id="78276293"/>
<dbReference type="GO" id="GO:0005886">
    <property type="term" value="C:plasma membrane"/>
    <property type="evidence" value="ECO:0007669"/>
    <property type="project" value="UniProtKB-SubCell"/>
</dbReference>
<dbReference type="SUPFAM" id="SSF55604">
    <property type="entry name" value="Glucose permease domain IIB"/>
    <property type="match status" value="1"/>
</dbReference>
<dbReference type="InterPro" id="IPR050558">
    <property type="entry name" value="PTS_Sugar-Specific_Components"/>
</dbReference>
<keyword evidence="5" id="KW-0808">Transferase</keyword>
<keyword evidence="6" id="KW-0598">Phosphotransferase system</keyword>
<dbReference type="InterPro" id="IPR018113">
    <property type="entry name" value="PTrfase_EIIB_Cys"/>
</dbReference>
<dbReference type="OrthoDB" id="92465at2"/>
<evidence type="ECO:0000256" key="7">
    <source>
        <dbReference type="ARBA" id="ARBA00022692"/>
    </source>
</evidence>
<evidence type="ECO:0000259" key="15">
    <source>
        <dbReference type="PROSITE" id="PS51103"/>
    </source>
</evidence>
<feature type="transmembrane region" description="Helical" evidence="12">
    <location>
        <begin position="291"/>
        <end position="309"/>
    </location>
</feature>
<accession>A0A1U7NKF1</accession>
<feature type="active site" description="Phosphocysteine intermediate; for EIIB activity" evidence="11">
    <location>
        <position position="27"/>
    </location>
</feature>
<dbReference type="Pfam" id="PF02378">
    <property type="entry name" value="PTS_EIIC"/>
    <property type="match status" value="1"/>
</dbReference>
<dbReference type="Proteomes" id="UP000186705">
    <property type="component" value="Unassembled WGS sequence"/>
</dbReference>
<feature type="transmembrane region" description="Helical" evidence="12">
    <location>
        <begin position="237"/>
        <end position="258"/>
    </location>
</feature>
<feature type="domain" description="PTS EIIB type-1" evidence="14">
    <location>
        <begin position="5"/>
        <end position="87"/>
    </location>
</feature>
<evidence type="ECO:0000313" key="16">
    <source>
        <dbReference type="EMBL" id="OLU44639.1"/>
    </source>
</evidence>
<dbReference type="GO" id="GO:0090589">
    <property type="term" value="F:protein-phosphocysteine-trehalose phosphotransferase system transporter activity"/>
    <property type="evidence" value="ECO:0007669"/>
    <property type="project" value="TreeGrafter"/>
</dbReference>
<feature type="transmembrane region" description="Helical" evidence="12">
    <location>
        <begin position="347"/>
        <end position="366"/>
    </location>
</feature>
<dbReference type="InterPro" id="IPR036878">
    <property type="entry name" value="Glu_permease_IIB"/>
</dbReference>
<dbReference type="InterPro" id="IPR001127">
    <property type="entry name" value="PTS_EIIA_1_perm"/>
</dbReference>
<sequence length="606" mass="64988">MNKYSELATAVINNVGGKENVKSLRHCITRLRFVLKDESIANDEIIKSMKGTIGLVKAAGEYMVVIGEHVPEVYKEVCTQLGLPTSNVKAEVSKEKKSFLDKALGVIRSGLGPTLNIMCASGVLKGILVILQMCGVPAESGICMLANAAGDAFFYCLPVIMGYNVAKHLEIDPFYGLILGASMIYPSIQNVDVSLLGFTVNTSYTSSFLPVLFGLLISAPIYKFLQKKLPSVVKGFMTPLITLSIAFPLTFVVIGPIAEVLSNGMNIAINFIFELSPLVGCTILGGIWQILVMFGIHSLIVMFAFYAVMAGNPSLMLASTWTVCFGIVGILLATFAKSRDQQVKSAALPAAVSAVFGVTEPGMYGIVVPRKVLLGISCIAGACAGLVVGVFNMKIYSYAGMGVIGLLSFLNPENPQFFPIVLAVLVPLFVGFGLTTILYKDEKSTVKEQLDEMHIVQMPVNGLVKNITESSDEAFSSEALGKGIVIFPENGEVAAPVSGMVKTLFPTKHAIGIVADDGTEVLLHIGVNTVNLQGKYFTTHIKQGDRVEAGDPLVSFDKQAIEKEGYSTEVLVTITNGSDYRDIIHLHKGALITGQPVLRIKRSGVR</sequence>
<dbReference type="GO" id="GO:0015771">
    <property type="term" value="P:trehalose transport"/>
    <property type="evidence" value="ECO:0007669"/>
    <property type="project" value="TreeGrafter"/>
</dbReference>
<dbReference type="Gene3D" id="2.70.70.10">
    <property type="entry name" value="Glucose Permease (Domain IIA)"/>
    <property type="match status" value="1"/>
</dbReference>
<keyword evidence="9 12" id="KW-1133">Transmembrane helix</keyword>
<evidence type="ECO:0000259" key="14">
    <source>
        <dbReference type="PROSITE" id="PS51098"/>
    </source>
</evidence>
<dbReference type="GO" id="GO:0009401">
    <property type="term" value="P:phosphoenolpyruvate-dependent sugar phosphotransferase system"/>
    <property type="evidence" value="ECO:0007669"/>
    <property type="project" value="UniProtKB-KW"/>
</dbReference>
<keyword evidence="8" id="KW-0418">Kinase</keyword>
<feature type="transmembrane region" description="Helical" evidence="12">
    <location>
        <begin position="315"/>
        <end position="335"/>
    </location>
</feature>
<evidence type="ECO:0000256" key="6">
    <source>
        <dbReference type="ARBA" id="ARBA00022683"/>
    </source>
</evidence>
<evidence type="ECO:0000256" key="1">
    <source>
        <dbReference type="ARBA" id="ARBA00004651"/>
    </source>
</evidence>
<dbReference type="Gene3D" id="3.30.1360.60">
    <property type="entry name" value="Glucose permease domain IIB"/>
    <property type="match status" value="1"/>
</dbReference>
<gene>
    <name evidence="16" type="ORF">BO225_10130</name>
</gene>
<evidence type="ECO:0000256" key="8">
    <source>
        <dbReference type="ARBA" id="ARBA00022777"/>
    </source>
</evidence>
<proteinExistence type="predicted"/>
<feature type="transmembrane region" description="Helical" evidence="12">
    <location>
        <begin position="417"/>
        <end position="439"/>
    </location>
</feature>